<dbReference type="Pfam" id="PF14678">
    <property type="entry name" value="FANCI_S4"/>
    <property type="match status" value="1"/>
</dbReference>
<evidence type="ECO:0000259" key="5">
    <source>
        <dbReference type="Pfam" id="PF14678"/>
    </source>
</evidence>
<feature type="domain" description="FANCI helical" evidence="7">
    <location>
        <begin position="543"/>
        <end position="762"/>
    </location>
</feature>
<dbReference type="GO" id="GO:0070182">
    <property type="term" value="F:DNA polymerase binding"/>
    <property type="evidence" value="ECO:0007669"/>
    <property type="project" value="TreeGrafter"/>
</dbReference>
<dbReference type="Proteomes" id="UP000250275">
    <property type="component" value="Unassembled WGS sequence"/>
</dbReference>
<sequence length="1320" mass="152510">MHHHFENPRKRSELRAFVKDSNVEELIQLVHNNICKSDATKILDNLLQAFSDSDACQLKRRKLIESTIKSLEKSKISTEQANAVINRIISDFPRYSKQHLVKLVDFCITNIRNDDDKLHRQSKLLPALFETLENEKYLVYANTQVSGSEYKSLIVKAICNDQWNVNLLPSLTKMFGDMILDKTDRNEVLKSLCSALLNLSLDQVPSFTYQALKLCKERDNQKLLDALSKYFELCYSKTILTSDKNSFEDIDIVNIKEVQDIESTVLYHVYQATQLNHESIKDFIRFLKHVSYASEYMLQSFMLSVLMSVSDIYEDQIFETLRVAIIHNNLGKEKRQSSAWLRQLIPSPCNIIGIIQQVIESSNKDRHLVLKGLTNLAFTLMNIDQKSKNNVTDMCNMGSEIIQEIIKKRHETVPFVLQELINKIVAASASATHYTNCLRLMCRELSMIVLDHQVYIMTILEQLLFLHCTVANQVLYAILPLVHISSNIRENLFLTLRKALYRKGVLKRQIAVSGFLEMLKMQPRGSFRFSQSCNSSRHTISSGSKAIVTQVTLEYTSQQEKLNTELDKTLCYEIVDILKKCFTYEFEVKLHFYEGLYHTVTKNPEITEILLDMLLSHLNIYLNIDDSILPPVKLELCTDIHGAEVVLQEPIAQLIFVLQKIYINTVVKDSNTFIKLHDVLESLCRKMAATELEHLHLEHGIDILHGDFPKSQIRIKNLHMAIAIYEALIAFRIGEWSKGNEDNFHNIDDLFKGYTRLIDFIKSQSIKIKKVDNGKARKDKDVNKTNKKIIKLNNIRIPDTIMDLDVIRQSLSLLFSQSSIQNEIALRKNHNLSCYILQTCECLLQRIRLFTKDISQPQNRQYLLTYIDIGRLFYKYLVQNLNDALTNNEQIIILALQCFKEICNYICTSLPFELSRFLNSILEISAKEDPVSTDINLQLQEIIFSLNPYLKASLTKETSDDERNKVPFLLLQIVEQFTYKINFENYNSTKMFEDTKKMIQIENIQSSIIPAIVQFVLYLEEYTQEYGETLNEICIELCEKAGSIDGTELVTNKLYKVIHEDTISQIYNVLNYHIKQKLDNASWLLLRLKAEDNIVRVPKTVNEVWNNSLREKERNLCKQLSYLAQVLHTLANTTIKPGLCTDVTFRNLQYLYHLLGNLTKYFYVKSSGQNAAFQAVKFIQVVQLAGKPLKSAFYNLVTYVEENQNKSQSKSDSYAQRNKILKETKIIPRVVYEIEQFNKEILLLGKRTDVPLGNYIKHSVTRDFRIKNPQLVEGLEKMDISLLASSNLENVESEIHTSNMDDSDSNSSGTSSRKRLRTED</sequence>
<dbReference type="InterPro" id="IPR029313">
    <property type="entry name" value="FANCI_S3"/>
</dbReference>
<dbReference type="InterPro" id="IPR029310">
    <property type="entry name" value="FANCI_HD1"/>
</dbReference>
<accession>A0A310S6J8</accession>
<dbReference type="GO" id="GO:0006281">
    <property type="term" value="P:DNA repair"/>
    <property type="evidence" value="ECO:0007669"/>
    <property type="project" value="InterPro"/>
</dbReference>
<dbReference type="PANTHER" id="PTHR21818">
    <property type="entry name" value="BC025462 PROTEIN"/>
    <property type="match status" value="1"/>
</dbReference>
<feature type="domain" description="FANCI solenoid 2" evidence="3">
    <location>
        <begin position="369"/>
        <end position="516"/>
    </location>
</feature>
<dbReference type="Pfam" id="PF14675">
    <property type="entry name" value="FANCI_S1"/>
    <property type="match status" value="1"/>
</dbReference>
<dbReference type="InterPro" id="IPR029312">
    <property type="entry name" value="FANCI_HD2"/>
</dbReference>
<dbReference type="Pfam" id="PF14676">
    <property type="entry name" value="FANCI_S2"/>
    <property type="match status" value="1"/>
</dbReference>
<dbReference type="Pfam" id="PF14677">
    <property type="entry name" value="FANCI_S3"/>
    <property type="match status" value="1"/>
</dbReference>
<gene>
    <name evidence="8" type="ORF">WN48_03831</name>
</gene>
<evidence type="ECO:0000259" key="3">
    <source>
        <dbReference type="Pfam" id="PF14676"/>
    </source>
</evidence>
<dbReference type="Pfam" id="PF14680">
    <property type="entry name" value="FANCI_HD2"/>
    <property type="match status" value="1"/>
</dbReference>
<dbReference type="InterPro" id="IPR029315">
    <property type="entry name" value="FANCI_S2"/>
</dbReference>
<reference evidence="8 9" key="1">
    <citation type="submission" date="2015-07" db="EMBL/GenBank/DDBJ databases">
        <title>The genome of Eufriesea mexicana.</title>
        <authorList>
            <person name="Pan H."/>
            <person name="Kapheim K."/>
        </authorList>
    </citation>
    <scope>NUCLEOTIDE SEQUENCE [LARGE SCALE GENOMIC DNA]</scope>
    <source>
        <strain evidence="8">0111107269</strain>
        <tissue evidence="8">Whole body</tissue>
    </source>
</reference>
<feature type="domain" description="FANCI solenoid 3" evidence="4">
    <location>
        <begin position="801"/>
        <end position="1007"/>
    </location>
</feature>
<organism evidence="8 9">
    <name type="scientific">Eufriesea mexicana</name>
    <dbReference type="NCBI Taxonomy" id="516756"/>
    <lineage>
        <taxon>Eukaryota</taxon>
        <taxon>Metazoa</taxon>
        <taxon>Ecdysozoa</taxon>
        <taxon>Arthropoda</taxon>
        <taxon>Hexapoda</taxon>
        <taxon>Insecta</taxon>
        <taxon>Pterygota</taxon>
        <taxon>Neoptera</taxon>
        <taxon>Endopterygota</taxon>
        <taxon>Hymenoptera</taxon>
        <taxon>Apocrita</taxon>
        <taxon>Aculeata</taxon>
        <taxon>Apoidea</taxon>
        <taxon>Anthophila</taxon>
        <taxon>Apidae</taxon>
        <taxon>Eufriesea</taxon>
    </lineage>
</organism>
<dbReference type="InterPro" id="IPR026171">
    <property type="entry name" value="FANCI"/>
</dbReference>
<feature type="region of interest" description="Disordered" evidence="1">
    <location>
        <begin position="1294"/>
        <end position="1320"/>
    </location>
</feature>
<evidence type="ECO:0000313" key="8">
    <source>
        <dbReference type="EMBL" id="OAD51916.1"/>
    </source>
</evidence>
<dbReference type="EMBL" id="KQ780658">
    <property type="protein sequence ID" value="OAD51916.1"/>
    <property type="molecule type" value="Genomic_DNA"/>
</dbReference>
<dbReference type="CDD" id="cd11720">
    <property type="entry name" value="FANCI"/>
    <property type="match status" value="1"/>
</dbReference>
<proteinExistence type="predicted"/>
<evidence type="ECO:0000256" key="1">
    <source>
        <dbReference type="SAM" id="MobiDB-lite"/>
    </source>
</evidence>
<evidence type="ECO:0000313" key="9">
    <source>
        <dbReference type="Proteomes" id="UP000250275"/>
    </source>
</evidence>
<evidence type="ECO:0000259" key="6">
    <source>
        <dbReference type="Pfam" id="PF14679"/>
    </source>
</evidence>
<evidence type="ECO:0000259" key="7">
    <source>
        <dbReference type="Pfam" id="PF14680"/>
    </source>
</evidence>
<keyword evidence="9" id="KW-1185">Reference proteome</keyword>
<feature type="domain" description="FANCI solenoid 4" evidence="5">
    <location>
        <begin position="1030"/>
        <end position="1272"/>
    </location>
</feature>
<name>A0A310S6J8_9HYME</name>
<dbReference type="Pfam" id="PF14679">
    <property type="entry name" value="FANCI_HD1"/>
    <property type="match status" value="1"/>
</dbReference>
<dbReference type="InterPro" id="IPR029314">
    <property type="entry name" value="FANCI_S4"/>
</dbReference>
<evidence type="ECO:0000259" key="4">
    <source>
        <dbReference type="Pfam" id="PF14677"/>
    </source>
</evidence>
<dbReference type="OrthoDB" id="195089at2759"/>
<feature type="compositionally biased region" description="Low complexity" evidence="1">
    <location>
        <begin position="1297"/>
        <end position="1311"/>
    </location>
</feature>
<feature type="domain" description="FANCI solenoid 1" evidence="2">
    <location>
        <begin position="59"/>
        <end position="274"/>
    </location>
</feature>
<dbReference type="PANTHER" id="PTHR21818:SF0">
    <property type="entry name" value="FANCONI ANEMIA GROUP I PROTEIN"/>
    <property type="match status" value="1"/>
</dbReference>
<evidence type="ECO:0000259" key="2">
    <source>
        <dbReference type="Pfam" id="PF14675"/>
    </source>
</evidence>
<dbReference type="InterPro" id="IPR029308">
    <property type="entry name" value="FANCI_S1"/>
</dbReference>
<feature type="domain" description="FANCI helical" evidence="6">
    <location>
        <begin position="280"/>
        <end position="360"/>
    </location>
</feature>
<protein>
    <submittedName>
        <fullName evidence="8">Fanconi anemia group I protein</fullName>
    </submittedName>
</protein>